<dbReference type="Proteomes" id="UP000607653">
    <property type="component" value="Unassembled WGS sequence"/>
</dbReference>
<name>A0A822YP93_NELNU</name>
<evidence type="ECO:0000313" key="1">
    <source>
        <dbReference type="EMBL" id="DAD32825.1"/>
    </source>
</evidence>
<gene>
    <name evidence="1" type="ORF">HUJ06_011676</name>
</gene>
<dbReference type="AlphaFoldDB" id="A0A822YP93"/>
<evidence type="ECO:0000313" key="2">
    <source>
        <dbReference type="Proteomes" id="UP000607653"/>
    </source>
</evidence>
<dbReference type="EMBL" id="DUZY01000003">
    <property type="protein sequence ID" value="DAD32825.1"/>
    <property type="molecule type" value="Genomic_DNA"/>
</dbReference>
<protein>
    <submittedName>
        <fullName evidence="1">Uncharacterized protein</fullName>
    </submittedName>
</protein>
<accession>A0A822YP93</accession>
<reference evidence="1 2" key="1">
    <citation type="journal article" date="2020" name="Mol. Biol. Evol.">
        <title>Distinct Expression and Methylation Patterns for Genes with Different Fates following a Single Whole-Genome Duplication in Flowering Plants.</title>
        <authorList>
            <person name="Shi T."/>
            <person name="Rahmani R.S."/>
            <person name="Gugger P.F."/>
            <person name="Wang M."/>
            <person name="Li H."/>
            <person name="Zhang Y."/>
            <person name="Li Z."/>
            <person name="Wang Q."/>
            <person name="Van de Peer Y."/>
            <person name="Marchal K."/>
            <person name="Chen J."/>
        </authorList>
    </citation>
    <scope>NUCLEOTIDE SEQUENCE [LARGE SCALE GENOMIC DNA]</scope>
    <source>
        <tissue evidence="1">Leaf</tissue>
    </source>
</reference>
<organism evidence="1 2">
    <name type="scientific">Nelumbo nucifera</name>
    <name type="common">Sacred lotus</name>
    <dbReference type="NCBI Taxonomy" id="4432"/>
    <lineage>
        <taxon>Eukaryota</taxon>
        <taxon>Viridiplantae</taxon>
        <taxon>Streptophyta</taxon>
        <taxon>Embryophyta</taxon>
        <taxon>Tracheophyta</taxon>
        <taxon>Spermatophyta</taxon>
        <taxon>Magnoliopsida</taxon>
        <taxon>Proteales</taxon>
        <taxon>Nelumbonaceae</taxon>
        <taxon>Nelumbo</taxon>
    </lineage>
</organism>
<sequence>MEATIRYRQPPGLTTGIFKTPSSISNAFSSSRLAPV</sequence>
<comment type="caution">
    <text evidence="1">The sequence shown here is derived from an EMBL/GenBank/DDBJ whole genome shotgun (WGS) entry which is preliminary data.</text>
</comment>
<proteinExistence type="predicted"/>
<keyword evidence="2" id="KW-1185">Reference proteome</keyword>